<reference evidence="3 4" key="1">
    <citation type="submission" date="2018-01" db="EMBL/GenBank/DDBJ databases">
        <authorList>
            <person name="Gaut B.S."/>
            <person name="Morton B.R."/>
            <person name="Clegg M.T."/>
            <person name="Duvall M.R."/>
        </authorList>
    </citation>
    <scope>NUCLEOTIDE SEQUENCE [LARGE SCALE GENOMIC DNA]</scope>
    <source>
        <strain evidence="3">GP69</strain>
    </source>
</reference>
<dbReference type="PANTHER" id="PTHR43053:SF3">
    <property type="entry name" value="ALPHA-GALACTOSIDASE C-RELATED"/>
    <property type="match status" value="1"/>
</dbReference>
<name>A0A2K4ZDY5_9FIRM</name>
<dbReference type="InterPro" id="IPR002252">
    <property type="entry name" value="Glyco_hydro_36"/>
</dbReference>
<dbReference type="InterPro" id="IPR017853">
    <property type="entry name" value="GH"/>
</dbReference>
<keyword evidence="1" id="KW-0378">Hydrolase</keyword>
<evidence type="ECO:0000313" key="3">
    <source>
        <dbReference type="EMBL" id="SOY28662.1"/>
    </source>
</evidence>
<dbReference type="GO" id="GO:0016052">
    <property type="term" value="P:carbohydrate catabolic process"/>
    <property type="evidence" value="ECO:0007669"/>
    <property type="project" value="InterPro"/>
</dbReference>
<dbReference type="RefSeq" id="WP_103238760.1">
    <property type="nucleotide sequence ID" value="NZ_CANRXC010000022.1"/>
</dbReference>
<dbReference type="Proteomes" id="UP000236311">
    <property type="component" value="Unassembled WGS sequence"/>
</dbReference>
<dbReference type="Pfam" id="PF02065">
    <property type="entry name" value="Melibiase"/>
    <property type="match status" value="1"/>
</dbReference>
<dbReference type="EMBL" id="OFSM01000006">
    <property type="protein sequence ID" value="SOY28662.1"/>
    <property type="molecule type" value="Genomic_DNA"/>
</dbReference>
<dbReference type="InterPro" id="IPR013780">
    <property type="entry name" value="Glyco_hydro_b"/>
</dbReference>
<dbReference type="SUPFAM" id="SSF51011">
    <property type="entry name" value="Glycosyl hydrolase domain"/>
    <property type="match status" value="1"/>
</dbReference>
<keyword evidence="2" id="KW-0326">Glycosidase</keyword>
<organism evidence="3 4">
    <name type="scientific">Acetatifactor muris</name>
    <dbReference type="NCBI Taxonomy" id="879566"/>
    <lineage>
        <taxon>Bacteria</taxon>
        <taxon>Bacillati</taxon>
        <taxon>Bacillota</taxon>
        <taxon>Clostridia</taxon>
        <taxon>Lachnospirales</taxon>
        <taxon>Lachnospiraceae</taxon>
        <taxon>Acetatifactor</taxon>
    </lineage>
</organism>
<dbReference type="InterPro" id="IPR013785">
    <property type="entry name" value="Aldolase_TIM"/>
</dbReference>
<sequence length="608" mass="70197">MRQPKLTRKEEPLTENKEYLMSKDTIFQADPAVRLSNQSLCGKALYRIEKKTDKNRMQVSILNCSDRDLKIKEVVLYGGTLPVSKDTPFYGEGFHMLSQYRGTLEHPVTVGAYGDDETFFRFPGEPYRQGMTRVSNLMLLMPEDGFKQLIAFTSCRRFHGLFYFRENELEIVQDTEDKVLRPGERWELEELAVYSGTDREGLFDALSRDIERNHPRKLWEEIMTGWCSYYALRPMTAGGLYENARAMKERIPELKRLQIDGGYEKHNGDWLEANPELGADMEEICRIIRQIGVEPVGYLSPFIVDEDSDLYHEHPDWLLHDENGKPDNHTGHVKRWYYLDVTHPEALSYLKHVVAVMHDKWGMRYFKLDFLAYGALPGYCRYQNEVTSVEAFRRGMEAIVGLVEKDSFILGCNAPFWPQLGLVHANRASNDIYRSWKVVKGNGEEEFLRNWQHDRLWINDPDCVLLEPLDFHYQVKGEQVIKKSTLTPDEFLFHRAVIVASGGMVLSGDLLYEISEESIRVLKKLMETAGEAAVFEDDSLTVGRIAGKGLVCLFNWQEQEKCIDFRVEGRAEVHDFWSGENLGEFDGVVTRRLRAHSAEVLKVTAAEK</sequence>
<dbReference type="Gene3D" id="2.60.40.1180">
    <property type="entry name" value="Golgi alpha-mannosidase II"/>
    <property type="match status" value="1"/>
</dbReference>
<evidence type="ECO:0000256" key="2">
    <source>
        <dbReference type="ARBA" id="ARBA00023295"/>
    </source>
</evidence>
<dbReference type="PANTHER" id="PTHR43053">
    <property type="entry name" value="GLYCOSIDASE FAMILY 31"/>
    <property type="match status" value="1"/>
</dbReference>
<dbReference type="Gene3D" id="3.20.20.70">
    <property type="entry name" value="Aldolase class I"/>
    <property type="match status" value="1"/>
</dbReference>
<evidence type="ECO:0000313" key="4">
    <source>
        <dbReference type="Proteomes" id="UP000236311"/>
    </source>
</evidence>
<gene>
    <name evidence="3" type="ORF">AMURIS_01373</name>
</gene>
<dbReference type="InterPro" id="IPR050985">
    <property type="entry name" value="Alpha-glycosidase_related"/>
</dbReference>
<dbReference type="AlphaFoldDB" id="A0A2K4ZDY5"/>
<protein>
    <submittedName>
        <fullName evidence="3">Melibiase</fullName>
    </submittedName>
</protein>
<evidence type="ECO:0000256" key="1">
    <source>
        <dbReference type="ARBA" id="ARBA00022801"/>
    </source>
</evidence>
<dbReference type="CDD" id="cd14791">
    <property type="entry name" value="GH36"/>
    <property type="match status" value="1"/>
</dbReference>
<accession>A0A2K4ZDY5</accession>
<dbReference type="GO" id="GO:0004557">
    <property type="term" value="F:alpha-galactosidase activity"/>
    <property type="evidence" value="ECO:0007669"/>
    <property type="project" value="InterPro"/>
</dbReference>
<proteinExistence type="predicted"/>
<dbReference type="SUPFAM" id="SSF51445">
    <property type="entry name" value="(Trans)glycosidases"/>
    <property type="match status" value="1"/>
</dbReference>
<dbReference type="OrthoDB" id="9758822at2"/>
<keyword evidence="4" id="KW-1185">Reference proteome</keyword>